<name>A0A7M2T5F8_STRCW</name>
<dbReference type="AlphaFoldDB" id="A0A7M2T5F8"/>
<evidence type="ECO:0000313" key="1">
    <source>
        <dbReference type="EMBL" id="QOV42918.1"/>
    </source>
</evidence>
<reference evidence="1 2" key="1">
    <citation type="submission" date="2020-10" db="EMBL/GenBank/DDBJ databases">
        <title>Streptomyces chromofuscus complate genome analysis.</title>
        <authorList>
            <person name="Anwar N."/>
        </authorList>
    </citation>
    <scope>NUCLEOTIDE SEQUENCE [LARGE SCALE GENOMIC DNA]</scope>
    <source>
        <strain evidence="1 2">DSM 40273</strain>
    </source>
</reference>
<dbReference type="EMBL" id="CP063374">
    <property type="protein sequence ID" value="QOV42918.1"/>
    <property type="molecule type" value="Genomic_DNA"/>
</dbReference>
<organism evidence="1 2">
    <name type="scientific">Streptomyces chromofuscus</name>
    <dbReference type="NCBI Taxonomy" id="42881"/>
    <lineage>
        <taxon>Bacteria</taxon>
        <taxon>Bacillati</taxon>
        <taxon>Actinomycetota</taxon>
        <taxon>Actinomycetes</taxon>
        <taxon>Kitasatosporales</taxon>
        <taxon>Streptomycetaceae</taxon>
        <taxon>Streptomyces</taxon>
    </lineage>
</organism>
<gene>
    <name evidence="1" type="ORF">IPT68_24430</name>
</gene>
<evidence type="ECO:0000313" key="2">
    <source>
        <dbReference type="Proteomes" id="UP000594008"/>
    </source>
</evidence>
<proteinExistence type="predicted"/>
<keyword evidence="2" id="KW-1185">Reference proteome</keyword>
<dbReference type="RefSeq" id="WP_189696510.1">
    <property type="nucleotide sequence ID" value="NZ_BMTA01000002.1"/>
</dbReference>
<accession>A0A7M2T5F8</accession>
<dbReference type="KEGG" id="schf:IPT68_24430"/>
<dbReference type="Proteomes" id="UP000594008">
    <property type="component" value="Chromosome"/>
</dbReference>
<sequence length="133" mass="14795">MSEQRLSEAGAWTYLVETLTMLAVDARDQTAWLDKYRLETDDLALDYENARASIVLLAETGRIDVAMESRLARIDAILDAMSGAEQALRWTYEALTADAGWLKVRRLAREALTELAGTWQQPLPTLGIHGGSQ</sequence>
<protein>
    <submittedName>
        <fullName evidence="1">Uncharacterized protein</fullName>
    </submittedName>
</protein>